<dbReference type="SUPFAM" id="SSF53383">
    <property type="entry name" value="PLP-dependent transferases"/>
    <property type="match status" value="1"/>
</dbReference>
<protein>
    <submittedName>
        <fullName evidence="4">O-acetylhomoserine aminocarboxypropyltransferase</fullName>
    </submittedName>
</protein>
<dbReference type="EMBL" id="MWWT01000007">
    <property type="protein sequence ID" value="OZG53807.1"/>
    <property type="molecule type" value="Genomic_DNA"/>
</dbReference>
<dbReference type="Gene3D" id="3.90.1150.10">
    <property type="entry name" value="Aspartate Aminotransferase, domain 1"/>
    <property type="match status" value="1"/>
</dbReference>
<keyword evidence="2 3" id="KW-0663">Pyridoxal phosphate</keyword>
<proteinExistence type="inferred from homology"/>
<dbReference type="GO" id="GO:0016740">
    <property type="term" value="F:transferase activity"/>
    <property type="evidence" value="ECO:0007669"/>
    <property type="project" value="UniProtKB-KW"/>
</dbReference>
<dbReference type="InterPro" id="IPR000277">
    <property type="entry name" value="Cys/Met-Metab_PyrdxlP-dep_enz"/>
</dbReference>
<dbReference type="AlphaFoldDB" id="A0A261F3V1"/>
<dbReference type="GO" id="GO:0019346">
    <property type="term" value="P:transsulfuration"/>
    <property type="evidence" value="ECO:0007669"/>
    <property type="project" value="InterPro"/>
</dbReference>
<evidence type="ECO:0000313" key="4">
    <source>
        <dbReference type="EMBL" id="OZG53807.1"/>
    </source>
</evidence>
<evidence type="ECO:0000256" key="1">
    <source>
        <dbReference type="ARBA" id="ARBA00001933"/>
    </source>
</evidence>
<evidence type="ECO:0000256" key="3">
    <source>
        <dbReference type="RuleBase" id="RU362118"/>
    </source>
</evidence>
<dbReference type="Pfam" id="PF01053">
    <property type="entry name" value="Cys_Met_Meta_PP"/>
    <property type="match status" value="1"/>
</dbReference>
<dbReference type="GO" id="GO:0030170">
    <property type="term" value="F:pyridoxal phosphate binding"/>
    <property type="evidence" value="ECO:0007669"/>
    <property type="project" value="InterPro"/>
</dbReference>
<comment type="caution">
    <text evidence="4">The sequence shown here is derived from an EMBL/GenBank/DDBJ whole genome shotgun (WGS) entry which is preliminary data.</text>
</comment>
<name>A0A261F3V1_9BIFI</name>
<sequence length="57" mass="6500">MHSLIINPARTTHREVPFEFWEKDGLIPQLIRLSIGLEDADDLIADLDQAIHTAFES</sequence>
<organism evidence="4 5">
    <name type="scientific">Alloscardovia macacae</name>
    <dbReference type="NCBI Taxonomy" id="1160091"/>
    <lineage>
        <taxon>Bacteria</taxon>
        <taxon>Bacillati</taxon>
        <taxon>Actinomycetota</taxon>
        <taxon>Actinomycetes</taxon>
        <taxon>Bifidobacteriales</taxon>
        <taxon>Bifidobacteriaceae</taxon>
        <taxon>Alloscardovia</taxon>
    </lineage>
</organism>
<gene>
    <name evidence="4" type="ORF">ALMA_1047</name>
</gene>
<accession>A0A261F3V1</accession>
<dbReference type="InterPro" id="IPR015422">
    <property type="entry name" value="PyrdxlP-dep_Trfase_small"/>
</dbReference>
<dbReference type="InterPro" id="IPR015424">
    <property type="entry name" value="PyrdxlP-dep_Trfase"/>
</dbReference>
<evidence type="ECO:0000313" key="5">
    <source>
        <dbReference type="Proteomes" id="UP000243657"/>
    </source>
</evidence>
<reference evidence="4 5" key="1">
    <citation type="journal article" date="2017" name="BMC Genomics">
        <title>Comparative genomic and phylogenomic analyses of the Bifidobacteriaceae family.</title>
        <authorList>
            <person name="Lugli G.A."/>
            <person name="Milani C."/>
            <person name="Turroni F."/>
            <person name="Duranti S."/>
            <person name="Mancabelli L."/>
            <person name="Mangifesta M."/>
            <person name="Ferrario C."/>
            <person name="Modesto M."/>
            <person name="Mattarelli P."/>
            <person name="Jiri K."/>
            <person name="van Sinderen D."/>
            <person name="Ventura M."/>
        </authorList>
    </citation>
    <scope>NUCLEOTIDE SEQUENCE [LARGE SCALE GENOMIC DNA]</scope>
    <source>
        <strain evidence="4 5">DSM 24762</strain>
    </source>
</reference>
<comment type="similarity">
    <text evidence="3">Belongs to the trans-sulfuration enzymes family.</text>
</comment>
<dbReference type="RefSeq" id="WP_244568888.1">
    <property type="nucleotide sequence ID" value="NZ_JBHLWS010000004.1"/>
</dbReference>
<comment type="cofactor">
    <cofactor evidence="1 3">
        <name>pyridoxal 5'-phosphate</name>
        <dbReference type="ChEBI" id="CHEBI:597326"/>
    </cofactor>
</comment>
<evidence type="ECO:0000256" key="2">
    <source>
        <dbReference type="ARBA" id="ARBA00022898"/>
    </source>
</evidence>
<dbReference type="Proteomes" id="UP000243657">
    <property type="component" value="Unassembled WGS sequence"/>
</dbReference>
<keyword evidence="4" id="KW-0808">Transferase</keyword>
<keyword evidence="5" id="KW-1185">Reference proteome</keyword>